<dbReference type="AlphaFoldDB" id="A0A398CEV3"/>
<organism evidence="2 3">
    <name type="scientific">Simplicispira hankyongi</name>
    <dbReference type="NCBI Taxonomy" id="2315688"/>
    <lineage>
        <taxon>Bacteria</taxon>
        <taxon>Pseudomonadati</taxon>
        <taxon>Pseudomonadota</taxon>
        <taxon>Betaproteobacteria</taxon>
        <taxon>Burkholderiales</taxon>
        <taxon>Comamonadaceae</taxon>
        <taxon>Simplicispira</taxon>
    </lineage>
</organism>
<accession>A0A398CEV3</accession>
<dbReference type="RefSeq" id="WP_119110061.1">
    <property type="nucleotide sequence ID" value="NZ_QXJC01000007.1"/>
</dbReference>
<dbReference type="EMBL" id="QXJC01000007">
    <property type="protein sequence ID" value="RID97393.1"/>
    <property type="molecule type" value="Genomic_DNA"/>
</dbReference>
<feature type="transmembrane region" description="Helical" evidence="1">
    <location>
        <begin position="40"/>
        <end position="61"/>
    </location>
</feature>
<gene>
    <name evidence="2" type="ORF">D3F03_14055</name>
</gene>
<keyword evidence="1" id="KW-1133">Transmembrane helix</keyword>
<sequence length="230" mass="25241">MKSWTLASAGNGLALVLALLSLCTMAYFGYQFYLEPKPDIANVFTGAGAVSAASISALVAFRSVAIVEESQRPYPYPYIDIKSRYGLSLIKIKNAGGSAAHRVYLEWTDGPPSLRQGPNSEAQPLQFAGDETQAIAVLMPGEEQATMLGVHHWVADRIKANPRELRGQVVYQDVKGDTCRLPFFIDTSFYQWALADETELLKAHNAMTHVPDVLTQMSKSLEQISKSLKS</sequence>
<evidence type="ECO:0000313" key="2">
    <source>
        <dbReference type="EMBL" id="RID97393.1"/>
    </source>
</evidence>
<dbReference type="Proteomes" id="UP000266302">
    <property type="component" value="Unassembled WGS sequence"/>
</dbReference>
<keyword evidence="1" id="KW-0812">Transmembrane</keyword>
<proteinExistence type="predicted"/>
<keyword evidence="1" id="KW-0472">Membrane</keyword>
<keyword evidence="3" id="KW-1185">Reference proteome</keyword>
<protein>
    <submittedName>
        <fullName evidence="2">Uncharacterized protein</fullName>
    </submittedName>
</protein>
<feature type="transmembrane region" description="Helical" evidence="1">
    <location>
        <begin position="12"/>
        <end position="34"/>
    </location>
</feature>
<evidence type="ECO:0000313" key="3">
    <source>
        <dbReference type="Proteomes" id="UP000266302"/>
    </source>
</evidence>
<evidence type="ECO:0000256" key="1">
    <source>
        <dbReference type="SAM" id="Phobius"/>
    </source>
</evidence>
<reference evidence="2 3" key="1">
    <citation type="submission" date="2018-09" db="EMBL/GenBank/DDBJ databases">
        <title>Draft genome of Simplicispira sp. NY-02.</title>
        <authorList>
            <person name="Im W.T."/>
        </authorList>
    </citation>
    <scope>NUCLEOTIDE SEQUENCE [LARGE SCALE GENOMIC DNA]</scope>
    <source>
        <strain evidence="2 3">NY-02</strain>
    </source>
</reference>
<comment type="caution">
    <text evidence="2">The sequence shown here is derived from an EMBL/GenBank/DDBJ whole genome shotgun (WGS) entry which is preliminary data.</text>
</comment>
<name>A0A398CEV3_9BURK</name>
<dbReference type="OrthoDB" id="9554511at2"/>